<evidence type="ECO:0000313" key="2">
    <source>
        <dbReference type="Proteomes" id="UP000000249"/>
    </source>
</evidence>
<gene>
    <name evidence="1" type="ordered locus">VC0395_A2144</name>
</gene>
<organism evidence="1 2">
    <name type="scientific">Vibrio cholerae serotype O1 (strain ATCC 39541 / Classical Ogawa 395 / O395)</name>
    <dbReference type="NCBI Taxonomy" id="345073"/>
    <lineage>
        <taxon>Bacteria</taxon>
        <taxon>Pseudomonadati</taxon>
        <taxon>Pseudomonadota</taxon>
        <taxon>Gammaproteobacteria</taxon>
        <taxon>Vibrionales</taxon>
        <taxon>Vibrionaceae</taxon>
        <taxon>Vibrio</taxon>
    </lineage>
</organism>
<name>A0A0H3AKG1_VIBC3</name>
<dbReference type="AlphaFoldDB" id="A0A0H3AKG1"/>
<dbReference type="Proteomes" id="UP000000249">
    <property type="component" value="Chromosome 1"/>
</dbReference>
<proteinExistence type="predicted"/>
<dbReference type="KEGG" id="vco:VC0395_A2144"/>
<accession>A0A0H3AKG1</accession>
<evidence type="ECO:0000313" key="1">
    <source>
        <dbReference type="EMBL" id="ABQ20967.1"/>
    </source>
</evidence>
<reference evidence="1 2" key="1">
    <citation type="submission" date="2007-03" db="EMBL/GenBank/DDBJ databases">
        <authorList>
            <person name="Heidelberg J."/>
        </authorList>
    </citation>
    <scope>NUCLEOTIDE SEQUENCE [LARGE SCALE GENOMIC DNA]</scope>
    <source>
        <strain evidence="2">ATCC 39541 / Classical Ogawa 395 / O395</strain>
    </source>
</reference>
<sequence>MANPIAANNSALWPDNQFAAASCGGGSCSKSFNYLPTV</sequence>
<dbReference type="EMBL" id="CP000627">
    <property type="protein sequence ID" value="ABQ20967.1"/>
    <property type="molecule type" value="Genomic_DNA"/>
</dbReference>
<protein>
    <submittedName>
        <fullName evidence="1">Uncharacterized protein</fullName>
    </submittedName>
</protein>